<organism evidence="1 2">
    <name type="scientific">Pseudoalteromonas agarivorans DSM 14585</name>
    <dbReference type="NCBI Taxonomy" id="1312369"/>
    <lineage>
        <taxon>Bacteria</taxon>
        <taxon>Pseudomonadati</taxon>
        <taxon>Pseudomonadota</taxon>
        <taxon>Gammaproteobacteria</taxon>
        <taxon>Alteromonadales</taxon>
        <taxon>Pseudoalteromonadaceae</taxon>
        <taxon>Pseudoalteromonas</taxon>
    </lineage>
</organism>
<evidence type="ECO:0000313" key="2">
    <source>
        <dbReference type="Proteomes" id="UP000217277"/>
    </source>
</evidence>
<dbReference type="Proteomes" id="UP000217277">
    <property type="component" value="Chromosome I"/>
</dbReference>
<evidence type="ECO:0000313" key="1">
    <source>
        <dbReference type="EMBL" id="ATC83234.1"/>
    </source>
</evidence>
<protein>
    <submittedName>
        <fullName evidence="1">Uncharacterized protein</fullName>
    </submittedName>
</protein>
<name>A0ACA8DYG0_9GAMM</name>
<keyword evidence="2" id="KW-1185">Reference proteome</keyword>
<dbReference type="EMBL" id="CP011011">
    <property type="protein sequence ID" value="ATC83234.1"/>
    <property type="molecule type" value="Genomic_DNA"/>
</dbReference>
<proteinExistence type="predicted"/>
<accession>A0ACA8DYG0</accession>
<reference evidence="1" key="1">
    <citation type="submission" date="2015-03" db="EMBL/GenBank/DDBJ databases">
        <authorList>
            <person name="Xie B.-B."/>
            <person name="Rong J.-C."/>
            <person name="Qin Q.-L."/>
            <person name="Zhang Y.-Z."/>
        </authorList>
    </citation>
    <scope>NUCLEOTIDE SEQUENCE</scope>
    <source>
        <strain evidence="1">DSM 14585</strain>
    </source>
</reference>
<sequence length="709" mass="78782">MKSGYMAELCKILVIDDEEINTLQLEHVLDDVGVICSCNKSEDAIALIEEFIPDILLLDLEMPNVSGFDILLEIQKRPHLVDLRVLVITSHNDPEIEQKALSFGAIDFISKPLNLTLCRMRVENHAKIRIQEKTIQRTKAALAAEKEHLRITLDSIADGVISTDEHACITYLNPVAQRLTGWSQIAARGRHIEEVMILRDASTKIPSINPLSVALKENRPVAMAINTQLISRQGMLHRVEDSAAPILDKDGNKRGAVMVFQDVSEVLAMSVQMTYLSHHDQLTALPNRVLLHDRLTQGIARASFNNTKVSLMLLDLDKFKYINDALGHHIGDEIIAHIGHSLDKFACNDITVARVGGDEFALVVPYEKDTFGLEPLISQVLDVIAKPFRLADEQHVLSASLGISVYPDDASSVEEMLRHADSAMYKAKQEGANSYYYFSHDLQVEMTKRLKVGNCLRNALDNNDLVVLYQPKYDLVTNDVIGAEGLVRLKDDTGEFISPLNFIEYAEESGLIYRLGEQVLEQSCIDAKEWLDAGYPKKVAVNISAKQFTGISLVDTVASILEKTKLPSRYLELEVTESALIDNFEQTIKQLQAIADMGISLALDDFGTGYSSLSYLRLFPLDVLKIDQSFVRDMISDSQSLDIVTAIIDLANSLSLQIVAEGIETSQQRDKLQSLGCAIGQGYLLGKPMPFLEMMDVLTQAKNKGNICT</sequence>
<gene>
    <name evidence="1" type="ORF">PAGA_a3036</name>
</gene>